<evidence type="ECO:0000259" key="1">
    <source>
        <dbReference type="Pfam" id="PF21806"/>
    </source>
</evidence>
<dbReference type="Proteomes" id="UP000184501">
    <property type="component" value="Unassembled WGS sequence"/>
</dbReference>
<organism evidence="2 3">
    <name type="scientific">Streptoalloteichus hindustanus</name>
    <dbReference type="NCBI Taxonomy" id="2017"/>
    <lineage>
        <taxon>Bacteria</taxon>
        <taxon>Bacillati</taxon>
        <taxon>Actinomycetota</taxon>
        <taxon>Actinomycetes</taxon>
        <taxon>Pseudonocardiales</taxon>
        <taxon>Pseudonocardiaceae</taxon>
        <taxon>Streptoalloteichus</taxon>
    </lineage>
</organism>
<dbReference type="InterPro" id="IPR049244">
    <property type="entry name" value="DUF6879"/>
</dbReference>
<accession>A0A1M5A8I9</accession>
<dbReference type="OrthoDB" id="3821358at2"/>
<name>A0A1M5A8I9_STRHI</name>
<protein>
    <recommendedName>
        <fullName evidence="1">DUF6879 domain-containing protein</fullName>
    </recommendedName>
</protein>
<keyword evidence="3" id="KW-1185">Reference proteome</keyword>
<dbReference type="EMBL" id="FQVN01000003">
    <property type="protein sequence ID" value="SHF26610.1"/>
    <property type="molecule type" value="Genomic_DNA"/>
</dbReference>
<dbReference type="Pfam" id="PF21806">
    <property type="entry name" value="DUF6879"/>
    <property type="match status" value="1"/>
</dbReference>
<reference evidence="2 3" key="1">
    <citation type="submission" date="2016-11" db="EMBL/GenBank/DDBJ databases">
        <authorList>
            <person name="Jaros S."/>
            <person name="Januszkiewicz K."/>
            <person name="Wedrychowicz H."/>
        </authorList>
    </citation>
    <scope>NUCLEOTIDE SEQUENCE [LARGE SCALE GENOMIC DNA]</scope>
    <source>
        <strain evidence="2 3">DSM 44523</strain>
    </source>
</reference>
<dbReference type="STRING" id="2017.SAMN05444320_10315"/>
<dbReference type="AlphaFoldDB" id="A0A1M5A8I9"/>
<sequence length="175" mass="20109">MLLTGEQLSGYLNTFERSAFRLEVHQVYTMPDEVEELRLFLSGGEKPQGGNVEWHSLVRSNVESGKTMQRVKIVRRPFTDYTRYLMSWEVPDNVAAGEDYRILDLTDREVGLPEQDFWLFDESTVALVNINPDGTLLNLELVESTGINQYLQWRDLALAESVPFTEYALEDEGAR</sequence>
<dbReference type="RefSeq" id="WP_073481093.1">
    <property type="nucleotide sequence ID" value="NZ_FQVN01000003.1"/>
</dbReference>
<gene>
    <name evidence="2" type="ORF">SAMN05444320_10315</name>
</gene>
<evidence type="ECO:0000313" key="3">
    <source>
        <dbReference type="Proteomes" id="UP000184501"/>
    </source>
</evidence>
<evidence type="ECO:0000313" key="2">
    <source>
        <dbReference type="EMBL" id="SHF26610.1"/>
    </source>
</evidence>
<proteinExistence type="predicted"/>
<feature type="domain" description="DUF6879" evidence="1">
    <location>
        <begin position="8"/>
        <end position="168"/>
    </location>
</feature>